<name>A0A5B7FG62_PORTR</name>
<accession>A0A5B7FG62</accession>
<gene>
    <name evidence="1" type="ORF">E2C01_037767</name>
</gene>
<proteinExistence type="predicted"/>
<protein>
    <submittedName>
        <fullName evidence="1">Uncharacterized protein</fullName>
    </submittedName>
</protein>
<keyword evidence="2" id="KW-1185">Reference proteome</keyword>
<dbReference type="AlphaFoldDB" id="A0A5B7FG62"/>
<organism evidence="1 2">
    <name type="scientific">Portunus trituberculatus</name>
    <name type="common">Swimming crab</name>
    <name type="synonym">Neptunus trituberculatus</name>
    <dbReference type="NCBI Taxonomy" id="210409"/>
    <lineage>
        <taxon>Eukaryota</taxon>
        <taxon>Metazoa</taxon>
        <taxon>Ecdysozoa</taxon>
        <taxon>Arthropoda</taxon>
        <taxon>Crustacea</taxon>
        <taxon>Multicrustacea</taxon>
        <taxon>Malacostraca</taxon>
        <taxon>Eumalacostraca</taxon>
        <taxon>Eucarida</taxon>
        <taxon>Decapoda</taxon>
        <taxon>Pleocyemata</taxon>
        <taxon>Brachyura</taxon>
        <taxon>Eubrachyura</taxon>
        <taxon>Portunoidea</taxon>
        <taxon>Portunidae</taxon>
        <taxon>Portuninae</taxon>
        <taxon>Portunus</taxon>
    </lineage>
</organism>
<evidence type="ECO:0000313" key="1">
    <source>
        <dbReference type="EMBL" id="MPC44103.1"/>
    </source>
</evidence>
<dbReference type="EMBL" id="VSRR010006127">
    <property type="protein sequence ID" value="MPC44103.1"/>
    <property type="molecule type" value="Genomic_DNA"/>
</dbReference>
<sequence>MVHTNNHQGGSLTTTALFGIAESDLRQSPHSTLPVILCLPCNDTQQQVVKGLGHCQSPASCITSQCSPINELRR</sequence>
<evidence type="ECO:0000313" key="2">
    <source>
        <dbReference type="Proteomes" id="UP000324222"/>
    </source>
</evidence>
<dbReference type="Proteomes" id="UP000324222">
    <property type="component" value="Unassembled WGS sequence"/>
</dbReference>
<reference evidence="1 2" key="1">
    <citation type="submission" date="2019-05" db="EMBL/GenBank/DDBJ databases">
        <title>Another draft genome of Portunus trituberculatus and its Hox gene families provides insights of decapod evolution.</title>
        <authorList>
            <person name="Jeong J.-H."/>
            <person name="Song I."/>
            <person name="Kim S."/>
            <person name="Choi T."/>
            <person name="Kim D."/>
            <person name="Ryu S."/>
            <person name="Kim W."/>
        </authorList>
    </citation>
    <scope>NUCLEOTIDE SEQUENCE [LARGE SCALE GENOMIC DNA]</scope>
    <source>
        <tissue evidence="1">Muscle</tissue>
    </source>
</reference>
<comment type="caution">
    <text evidence="1">The sequence shown here is derived from an EMBL/GenBank/DDBJ whole genome shotgun (WGS) entry which is preliminary data.</text>
</comment>